<sequence>MLNKICLEQGVELVNIVRSQKQVDMLKEIGAKIVLDSSSENLKPNFIKPSTARAQH</sequence>
<accession>A0A1B6NRR1</accession>
<name>A0A1B6NRR1_9ZZZZ</name>
<gene>
    <name evidence="1" type="ORF">MGSAQ_002364</name>
</gene>
<dbReference type="Gene3D" id="3.40.50.720">
    <property type="entry name" value="NAD(P)-binding Rossmann-like Domain"/>
    <property type="match status" value="1"/>
</dbReference>
<evidence type="ECO:0000313" key="1">
    <source>
        <dbReference type="EMBL" id="KTF06139.1"/>
    </source>
</evidence>
<proteinExistence type="predicted"/>
<evidence type="ECO:0008006" key="2">
    <source>
        <dbReference type="Google" id="ProtNLM"/>
    </source>
</evidence>
<dbReference type="AlphaFoldDB" id="A0A1B6NRR1"/>
<organism evidence="1">
    <name type="scientific">marine sediment metagenome</name>
    <dbReference type="NCBI Taxonomy" id="412755"/>
    <lineage>
        <taxon>unclassified sequences</taxon>
        <taxon>metagenomes</taxon>
        <taxon>ecological metagenomes</taxon>
    </lineage>
</organism>
<comment type="caution">
    <text evidence="1">The sequence shown here is derived from an EMBL/GenBank/DDBJ whole genome shotgun (WGS) entry which is preliminary data.</text>
</comment>
<reference evidence="1" key="1">
    <citation type="submission" date="2013-11" db="EMBL/GenBank/DDBJ databases">
        <title>Microbial diversity, functional groups and degradation webs in Northern and Southern Mediterranean and Red Sea marine crude oil polluted sites.</title>
        <authorList>
            <person name="Daffonchio D."/>
            <person name="Mapelli F."/>
            <person name="Ferrer M."/>
            <person name="Richter M."/>
            <person name="Cherif A."/>
            <person name="Malkawi H.I."/>
            <person name="Yakimov M.M."/>
            <person name="Abdel-Fattah Y.R."/>
            <person name="Blaghen M."/>
            <person name="Golyshin P.N."/>
            <person name="Kalogerakis N."/>
            <person name="Boon N."/>
            <person name="Magagnini M."/>
            <person name="Fava F."/>
        </authorList>
    </citation>
    <scope>NUCLEOTIDE SEQUENCE</scope>
</reference>
<protein>
    <recommendedName>
        <fullName evidence="2">Alcohol dehydrogenase-like C-terminal domain-containing protein</fullName>
    </recommendedName>
</protein>
<dbReference type="EMBL" id="AYSL01001341">
    <property type="protein sequence ID" value="KTF06139.1"/>
    <property type="molecule type" value="Genomic_DNA"/>
</dbReference>